<dbReference type="Proteomes" id="UP000218334">
    <property type="component" value="Unassembled WGS sequence"/>
</dbReference>
<name>A0A2H3B190_9AGAR</name>
<accession>A0A2H3B190</accession>
<evidence type="ECO:0000313" key="1">
    <source>
        <dbReference type="EMBL" id="PBK64635.1"/>
    </source>
</evidence>
<dbReference type="AlphaFoldDB" id="A0A2H3B190"/>
<gene>
    <name evidence="1" type="ORF">ARMSODRAFT_978888</name>
</gene>
<dbReference type="EMBL" id="KZ293450">
    <property type="protein sequence ID" value="PBK64635.1"/>
    <property type="molecule type" value="Genomic_DNA"/>
</dbReference>
<sequence>MSISEGSAWRIIPVAIGGQTLGYSHNVLLQCRIRQDLKTPLCGHPEFTCFARNSFCQSPPSEKKQIQSLVASTFNNRFTEFLIYSHLQIRTVDEYTEEIAQRHGGSCSTKSSTGFRWVDSIIISMKYPDIKICWDSAYPLCTRRYGQGGGYITRSMAAVWSFDFMPPGSAVMSYFPMATIDNIFRDNDTSTICRQHIRSTPHFPR</sequence>
<protein>
    <submittedName>
        <fullName evidence="1">Uncharacterized protein</fullName>
    </submittedName>
</protein>
<organism evidence="1 2">
    <name type="scientific">Armillaria solidipes</name>
    <dbReference type="NCBI Taxonomy" id="1076256"/>
    <lineage>
        <taxon>Eukaryota</taxon>
        <taxon>Fungi</taxon>
        <taxon>Dikarya</taxon>
        <taxon>Basidiomycota</taxon>
        <taxon>Agaricomycotina</taxon>
        <taxon>Agaricomycetes</taxon>
        <taxon>Agaricomycetidae</taxon>
        <taxon>Agaricales</taxon>
        <taxon>Marasmiineae</taxon>
        <taxon>Physalacriaceae</taxon>
        <taxon>Armillaria</taxon>
    </lineage>
</organism>
<reference evidence="2" key="1">
    <citation type="journal article" date="2017" name="Nat. Ecol. Evol.">
        <title>Genome expansion and lineage-specific genetic innovations in the forest pathogenic fungi Armillaria.</title>
        <authorList>
            <person name="Sipos G."/>
            <person name="Prasanna A.N."/>
            <person name="Walter M.C."/>
            <person name="O'Connor E."/>
            <person name="Balint B."/>
            <person name="Krizsan K."/>
            <person name="Kiss B."/>
            <person name="Hess J."/>
            <person name="Varga T."/>
            <person name="Slot J."/>
            <person name="Riley R."/>
            <person name="Boka B."/>
            <person name="Rigling D."/>
            <person name="Barry K."/>
            <person name="Lee J."/>
            <person name="Mihaltcheva S."/>
            <person name="LaButti K."/>
            <person name="Lipzen A."/>
            <person name="Waldron R."/>
            <person name="Moloney N.M."/>
            <person name="Sperisen C."/>
            <person name="Kredics L."/>
            <person name="Vagvoelgyi C."/>
            <person name="Patrignani A."/>
            <person name="Fitzpatrick D."/>
            <person name="Nagy I."/>
            <person name="Doyle S."/>
            <person name="Anderson J.B."/>
            <person name="Grigoriev I.V."/>
            <person name="Gueldener U."/>
            <person name="Muensterkoetter M."/>
            <person name="Nagy L.G."/>
        </authorList>
    </citation>
    <scope>NUCLEOTIDE SEQUENCE [LARGE SCALE GENOMIC DNA]</scope>
    <source>
        <strain evidence="2">28-4</strain>
    </source>
</reference>
<keyword evidence="2" id="KW-1185">Reference proteome</keyword>
<evidence type="ECO:0000313" key="2">
    <source>
        <dbReference type="Proteomes" id="UP000218334"/>
    </source>
</evidence>
<proteinExistence type="predicted"/>